<feature type="compositionally biased region" description="Basic and acidic residues" evidence="1">
    <location>
        <begin position="250"/>
        <end position="263"/>
    </location>
</feature>
<evidence type="ECO:0000256" key="1">
    <source>
        <dbReference type="SAM" id="MobiDB-lite"/>
    </source>
</evidence>
<organism evidence="2 3">
    <name type="scientific">Menidia menidia</name>
    <name type="common">Atlantic silverside</name>
    <dbReference type="NCBI Taxonomy" id="238744"/>
    <lineage>
        <taxon>Eukaryota</taxon>
        <taxon>Metazoa</taxon>
        <taxon>Chordata</taxon>
        <taxon>Craniata</taxon>
        <taxon>Vertebrata</taxon>
        <taxon>Euteleostomi</taxon>
        <taxon>Actinopterygii</taxon>
        <taxon>Neopterygii</taxon>
        <taxon>Teleostei</taxon>
        <taxon>Neoteleostei</taxon>
        <taxon>Acanthomorphata</taxon>
        <taxon>Ovalentaria</taxon>
        <taxon>Atherinomorphae</taxon>
        <taxon>Atheriniformes</taxon>
        <taxon>Atherinopsidae</taxon>
        <taxon>Menidiinae</taxon>
        <taxon>Menidia</taxon>
    </lineage>
</organism>
<feature type="region of interest" description="Disordered" evidence="1">
    <location>
        <begin position="186"/>
        <end position="291"/>
    </location>
</feature>
<feature type="compositionally biased region" description="Basic and acidic residues" evidence="1">
    <location>
        <begin position="219"/>
        <end position="229"/>
    </location>
</feature>
<comment type="caution">
    <text evidence="2">The sequence shown here is derived from an EMBL/GenBank/DDBJ whole genome shotgun (WGS) entry which is preliminary data.</text>
</comment>
<keyword evidence="3" id="KW-1185">Reference proteome</keyword>
<dbReference type="AlphaFoldDB" id="A0A8S4AGY9"/>
<feature type="compositionally biased region" description="Low complexity" evidence="1">
    <location>
        <begin position="189"/>
        <end position="200"/>
    </location>
</feature>
<feature type="region of interest" description="Disordered" evidence="1">
    <location>
        <begin position="85"/>
        <end position="131"/>
    </location>
</feature>
<sequence length="322" mass="33273">MRNRCSKRERALAGVRQPPTGRSSYRPVLLGPAPGLEPAGARSPVHLYQNNERCQIQEVETIHFLDIQNSQRLWSHVSNGVITESNSTGFSAERGGLPPTGSSRGSGRSVTPSRSSSSSSAPAVSGPPRPLGAGAAAGVELMFLGGSGRGLPAGAGAGGGLAVPGGLLAVLAGPLAGVPFDSSGALGFSSSSSSSSSSESMRLTRLRMGRSSSEESSESSERSSSDARRRFSTSRRRRESSSEESAGLLRRPDSSSESLEKLAVKRKQPLTHCPTNPTAAAAPNGEDSDAHQRLGLTVLSLDPSAVQKPGQNRVPITAGPLL</sequence>
<name>A0A8S4AGY9_9TELE</name>
<evidence type="ECO:0000313" key="3">
    <source>
        <dbReference type="Proteomes" id="UP000677803"/>
    </source>
</evidence>
<gene>
    <name evidence="2" type="ORF">MMEN_LOCUS4766</name>
</gene>
<feature type="compositionally biased region" description="Basic and acidic residues" evidence="1">
    <location>
        <begin position="1"/>
        <end position="11"/>
    </location>
</feature>
<feature type="compositionally biased region" description="Low complexity" evidence="1">
    <location>
        <begin position="274"/>
        <end position="284"/>
    </location>
</feature>
<feature type="region of interest" description="Disordered" evidence="1">
    <location>
        <begin position="1"/>
        <end position="37"/>
    </location>
</feature>
<proteinExistence type="predicted"/>
<reference evidence="2" key="1">
    <citation type="submission" date="2021-05" db="EMBL/GenBank/DDBJ databases">
        <authorList>
            <person name="Tigano A."/>
        </authorList>
    </citation>
    <scope>NUCLEOTIDE SEQUENCE</scope>
</reference>
<dbReference type="EMBL" id="CAJRST010004446">
    <property type="protein sequence ID" value="CAG5870273.1"/>
    <property type="molecule type" value="Genomic_DNA"/>
</dbReference>
<feature type="compositionally biased region" description="Low complexity" evidence="1">
    <location>
        <begin position="99"/>
        <end position="124"/>
    </location>
</feature>
<protein>
    <submittedName>
        <fullName evidence="2">(Atlantic silverside) hypothetical protein</fullName>
    </submittedName>
</protein>
<dbReference type="Proteomes" id="UP000677803">
    <property type="component" value="Unassembled WGS sequence"/>
</dbReference>
<evidence type="ECO:0000313" key="2">
    <source>
        <dbReference type="EMBL" id="CAG5870273.1"/>
    </source>
</evidence>
<accession>A0A8S4AGY9</accession>